<dbReference type="PATRIC" id="fig|1423776.4.peg.1761"/>
<proteinExistence type="predicted"/>
<dbReference type="AlphaFoldDB" id="A0A0R1LLT8"/>
<keyword evidence="2" id="KW-1185">Reference proteome</keyword>
<dbReference type="Proteomes" id="UP000051160">
    <property type="component" value="Unassembled WGS sequence"/>
</dbReference>
<gene>
    <name evidence="1" type="ORF">FD04_GL001736</name>
</gene>
<evidence type="ECO:0000313" key="2">
    <source>
        <dbReference type="Proteomes" id="UP000051160"/>
    </source>
</evidence>
<accession>A0A0R1LLT8</accession>
<organism evidence="1 2">
    <name type="scientific">Secundilactobacillus odoratitofui DSM 19909 = JCM 15043</name>
    <dbReference type="NCBI Taxonomy" id="1423776"/>
    <lineage>
        <taxon>Bacteria</taxon>
        <taxon>Bacillati</taxon>
        <taxon>Bacillota</taxon>
        <taxon>Bacilli</taxon>
        <taxon>Lactobacillales</taxon>
        <taxon>Lactobacillaceae</taxon>
        <taxon>Secundilactobacillus</taxon>
    </lineage>
</organism>
<sequence>MRLFIDMASVDSADEVLAELGDCTPLPDDVLDEYAKILKEPIAGINFAPQKQMIEVLIR</sequence>
<dbReference type="STRING" id="1423776.FD04_GL001736"/>
<name>A0A0R1LLT8_9LACO</name>
<reference evidence="1 2" key="1">
    <citation type="journal article" date="2015" name="Genome Announc.">
        <title>Expanding the biotechnology potential of lactobacilli through comparative genomics of 213 strains and associated genera.</title>
        <authorList>
            <person name="Sun Z."/>
            <person name="Harris H.M."/>
            <person name="McCann A."/>
            <person name="Guo C."/>
            <person name="Argimon S."/>
            <person name="Zhang W."/>
            <person name="Yang X."/>
            <person name="Jeffery I.B."/>
            <person name="Cooney J.C."/>
            <person name="Kagawa T.F."/>
            <person name="Liu W."/>
            <person name="Song Y."/>
            <person name="Salvetti E."/>
            <person name="Wrobel A."/>
            <person name="Rasinkangas P."/>
            <person name="Parkhill J."/>
            <person name="Rea M.C."/>
            <person name="O'Sullivan O."/>
            <person name="Ritari J."/>
            <person name="Douillard F.P."/>
            <person name="Paul Ross R."/>
            <person name="Yang R."/>
            <person name="Briner A.E."/>
            <person name="Felis G.E."/>
            <person name="de Vos W.M."/>
            <person name="Barrangou R."/>
            <person name="Klaenhammer T.R."/>
            <person name="Caufield P.W."/>
            <person name="Cui Y."/>
            <person name="Zhang H."/>
            <person name="O'Toole P.W."/>
        </authorList>
    </citation>
    <scope>NUCLEOTIDE SEQUENCE [LARGE SCALE GENOMIC DNA]</scope>
    <source>
        <strain evidence="1 2">DSM 19909</strain>
    </source>
</reference>
<comment type="caution">
    <text evidence="1">The sequence shown here is derived from an EMBL/GenBank/DDBJ whole genome shotgun (WGS) entry which is preliminary data.</text>
</comment>
<dbReference type="EMBL" id="AZEE01000030">
    <property type="protein sequence ID" value="KRK96886.1"/>
    <property type="molecule type" value="Genomic_DNA"/>
</dbReference>
<protein>
    <submittedName>
        <fullName evidence="1">Uncharacterized protein</fullName>
    </submittedName>
</protein>
<evidence type="ECO:0000313" key="1">
    <source>
        <dbReference type="EMBL" id="KRK96886.1"/>
    </source>
</evidence>